<feature type="transmembrane region" description="Helical" evidence="1">
    <location>
        <begin position="227"/>
        <end position="248"/>
    </location>
</feature>
<organism evidence="2 3">
    <name type="scientific">Candidatus Microsaccharimonas sossegonensis</name>
    <dbReference type="NCBI Taxonomy" id="2506948"/>
    <lineage>
        <taxon>Bacteria</taxon>
        <taxon>Candidatus Saccharimonadota</taxon>
        <taxon>Candidatus Saccharimonadia</taxon>
        <taxon>Candidatus Saccharimonadales</taxon>
        <taxon>Candidatus Saccharimonadaceae</taxon>
        <taxon>Candidatus Microsaccharimonas</taxon>
    </lineage>
</organism>
<accession>A0A4Q0AI65</accession>
<keyword evidence="1" id="KW-0472">Membrane</keyword>
<dbReference type="EMBL" id="SCKX01000001">
    <property type="protein sequence ID" value="RWZ78730.1"/>
    <property type="molecule type" value="Genomic_DNA"/>
</dbReference>
<feature type="transmembrane region" description="Helical" evidence="1">
    <location>
        <begin position="152"/>
        <end position="175"/>
    </location>
</feature>
<gene>
    <name evidence="2" type="ORF">EOT05_03205</name>
</gene>
<evidence type="ECO:0000313" key="3">
    <source>
        <dbReference type="Proteomes" id="UP000289257"/>
    </source>
</evidence>
<reference evidence="2" key="1">
    <citation type="submission" date="2019-01" db="EMBL/GenBank/DDBJ databases">
        <title>Genomic signatures and co-occurrence patterns of the ultra-small Saccharimodia (Patescibacteria phylum) suggest a symbiotic lifestyle.</title>
        <authorList>
            <person name="Lemos L."/>
            <person name="Medeiros J."/>
            <person name="Andreote F."/>
            <person name="Fernandes G."/>
            <person name="Varani A."/>
            <person name="Oliveira G."/>
            <person name="Pylro V."/>
        </authorList>
    </citation>
    <scope>NUCLEOTIDE SEQUENCE [LARGE SCALE GENOMIC DNA]</scope>
    <source>
        <strain evidence="2">AMD02</strain>
    </source>
</reference>
<dbReference type="Proteomes" id="UP000289257">
    <property type="component" value="Unassembled WGS sequence"/>
</dbReference>
<protein>
    <recommendedName>
        <fullName evidence="4">TrbL/VirB6 plasmid conjugal transfer protein</fullName>
    </recommendedName>
</protein>
<feature type="transmembrane region" description="Helical" evidence="1">
    <location>
        <begin position="187"/>
        <end position="207"/>
    </location>
</feature>
<feature type="transmembrane region" description="Helical" evidence="1">
    <location>
        <begin position="73"/>
        <end position="94"/>
    </location>
</feature>
<keyword evidence="3" id="KW-1185">Reference proteome</keyword>
<evidence type="ECO:0008006" key="4">
    <source>
        <dbReference type="Google" id="ProtNLM"/>
    </source>
</evidence>
<name>A0A4Q0AI65_9BACT</name>
<sequence length="376" mass="40497">MFPWDWPSALKDAYQAVFQVLLKVVGTSLNFDNLSIVQWLFANGYGFGTALALVIALIMVPMGILISRHRLSAVYSLLIFVASTVLGTVWFLAISTMNSLSRSLTILVLSIGQQTASKTDPAIVLPDFTFGNGLFDSAIFASLFSWSMALTLLFVSYQLINIVLTLFGVIVAYMYGMGPRSRRTMSVIISILLVTELFGQPVAIAIVELSNWFANLIPSSGLFWIGLINWAGMTLAILSQIVMPFLFYRSVSNVIGKLNGEIKGSVRSWTQGRQKVEARVTNKVETAMTNRTRSINEVSKGQNFKKEVTLAATATASSALTAWGIKAAKAAAMAGSNVHPAAKAAVMIGPPLIKAVGGAIGNKQASPKKGGLSVYR</sequence>
<evidence type="ECO:0000313" key="2">
    <source>
        <dbReference type="EMBL" id="RWZ78730.1"/>
    </source>
</evidence>
<proteinExistence type="predicted"/>
<comment type="caution">
    <text evidence="2">The sequence shown here is derived from an EMBL/GenBank/DDBJ whole genome shotgun (WGS) entry which is preliminary data.</text>
</comment>
<keyword evidence="1" id="KW-0812">Transmembrane</keyword>
<feature type="transmembrane region" description="Helical" evidence="1">
    <location>
        <begin position="45"/>
        <end position="66"/>
    </location>
</feature>
<keyword evidence="1" id="KW-1133">Transmembrane helix</keyword>
<evidence type="ECO:0000256" key="1">
    <source>
        <dbReference type="SAM" id="Phobius"/>
    </source>
</evidence>
<dbReference type="AlphaFoldDB" id="A0A4Q0AI65"/>